<evidence type="ECO:0000313" key="3">
    <source>
        <dbReference type="Proteomes" id="UP000461585"/>
    </source>
</evidence>
<evidence type="ECO:0000256" key="1">
    <source>
        <dbReference type="SAM" id="MobiDB-lite"/>
    </source>
</evidence>
<name>A0A7X5HY24_9FIRM</name>
<accession>A0A7X5HY24</accession>
<evidence type="ECO:0000313" key="2">
    <source>
        <dbReference type="EMBL" id="NDL68621.1"/>
    </source>
</evidence>
<feature type="compositionally biased region" description="Basic and acidic residues" evidence="1">
    <location>
        <begin position="72"/>
        <end position="107"/>
    </location>
</feature>
<protein>
    <submittedName>
        <fullName evidence="2">rRNA biogenesis protein rrp5</fullName>
    </submittedName>
</protein>
<organism evidence="2 3">
    <name type="scientific">Anaerotalea alkaliphila</name>
    <dbReference type="NCBI Taxonomy" id="2662126"/>
    <lineage>
        <taxon>Bacteria</taxon>
        <taxon>Bacillati</taxon>
        <taxon>Bacillota</taxon>
        <taxon>Clostridia</taxon>
        <taxon>Eubacteriales</taxon>
        <taxon>Anaerotalea</taxon>
    </lineage>
</organism>
<feature type="region of interest" description="Disordered" evidence="1">
    <location>
        <begin position="29"/>
        <end position="107"/>
    </location>
</feature>
<reference evidence="2 3" key="1">
    <citation type="submission" date="2020-01" db="EMBL/GenBank/DDBJ databases">
        <title>Anaeroalcalibacter tamaniensis gen. nov., sp. nov., moderately halophilic strictly anaerobic fermenter bacterium from mud volcano of Taman peninsula.</title>
        <authorList>
            <person name="Frolova A."/>
            <person name="Merkel A.Y."/>
            <person name="Slobodkin A.I."/>
        </authorList>
    </citation>
    <scope>NUCLEOTIDE SEQUENCE [LARGE SCALE GENOMIC DNA]</scope>
    <source>
        <strain evidence="2 3">F-3ap</strain>
    </source>
</reference>
<dbReference type="Proteomes" id="UP000461585">
    <property type="component" value="Unassembled WGS sequence"/>
</dbReference>
<keyword evidence="3" id="KW-1185">Reference proteome</keyword>
<dbReference type="AlphaFoldDB" id="A0A7X5HY24"/>
<proteinExistence type="predicted"/>
<dbReference type="RefSeq" id="WP_162371341.1">
    <property type="nucleotide sequence ID" value="NZ_JAAEEH010000048.1"/>
</dbReference>
<comment type="caution">
    <text evidence="2">The sequence shown here is derived from an EMBL/GenBank/DDBJ whole genome shotgun (WGS) entry which is preliminary data.</text>
</comment>
<dbReference type="EMBL" id="JAAEEH010000048">
    <property type="protein sequence ID" value="NDL68621.1"/>
    <property type="molecule type" value="Genomic_DNA"/>
</dbReference>
<sequence>MSKIKLALDVVSDLKSLAESIETLVHAMEANEPNLESEVAKEPAKETKKRTRTKPTPEPVNDEPEEALVETPEEKVPEEKVPEEKVPEEKVPEEKVPEEKVPEEKPITLEEVRAAMADKSRDGHREAVKAIITKYGANNLSSLDPKHYAAALKEVGELK</sequence>
<gene>
    <name evidence="2" type="ORF">GXN74_12820</name>
</gene>